<name>A0A8H3LKT4_9GLOM</name>
<dbReference type="EMBL" id="BLAL01000194">
    <property type="protein sequence ID" value="GES90443.1"/>
    <property type="molecule type" value="Genomic_DNA"/>
</dbReference>
<evidence type="ECO:0000313" key="1">
    <source>
        <dbReference type="EMBL" id="GES90443.1"/>
    </source>
</evidence>
<reference evidence="1" key="1">
    <citation type="submission" date="2019-10" db="EMBL/GenBank/DDBJ databases">
        <title>Conservation and host-specific expression of non-tandemly repeated heterogenous ribosome RNA gene in arbuscular mycorrhizal fungi.</title>
        <authorList>
            <person name="Maeda T."/>
            <person name="Kobayashi Y."/>
            <person name="Nakagawa T."/>
            <person name="Ezawa T."/>
            <person name="Yamaguchi K."/>
            <person name="Bino T."/>
            <person name="Nishimoto Y."/>
            <person name="Shigenobu S."/>
            <person name="Kawaguchi M."/>
        </authorList>
    </citation>
    <scope>NUCLEOTIDE SEQUENCE</scope>
    <source>
        <strain evidence="1">HR1</strain>
    </source>
</reference>
<evidence type="ECO:0000313" key="2">
    <source>
        <dbReference type="Proteomes" id="UP000615446"/>
    </source>
</evidence>
<gene>
    <name evidence="1" type="ORF">RCL2_001728600</name>
</gene>
<dbReference type="AlphaFoldDB" id="A0A8H3LKT4"/>
<accession>A0A8H3LKT4</accession>
<sequence>MKKGFLLTKLAKKVEKLDSSSLVTINFENYDSKTSPSDYFYDIITDFLSDLIAKNSSFFNSIVFSDYNKVEGFFNKNIIPNFQNSLRVEKLYAQHLDMENLRDLMYQSDMSINVDMIDEDLKGLLDDKSGITLSRNNTPLPVIPLTKS</sequence>
<organism evidence="1 2">
    <name type="scientific">Rhizophagus clarus</name>
    <dbReference type="NCBI Taxonomy" id="94130"/>
    <lineage>
        <taxon>Eukaryota</taxon>
        <taxon>Fungi</taxon>
        <taxon>Fungi incertae sedis</taxon>
        <taxon>Mucoromycota</taxon>
        <taxon>Glomeromycotina</taxon>
        <taxon>Glomeromycetes</taxon>
        <taxon>Glomerales</taxon>
        <taxon>Glomeraceae</taxon>
        <taxon>Rhizophagus</taxon>
    </lineage>
</organism>
<dbReference type="Proteomes" id="UP000615446">
    <property type="component" value="Unassembled WGS sequence"/>
</dbReference>
<protein>
    <submittedName>
        <fullName evidence="1">Uncharacterized protein</fullName>
    </submittedName>
</protein>
<proteinExistence type="predicted"/>
<comment type="caution">
    <text evidence="1">The sequence shown here is derived from an EMBL/GenBank/DDBJ whole genome shotgun (WGS) entry which is preliminary data.</text>
</comment>